<name>A0ACC0WSM5_9STRA</name>
<protein>
    <submittedName>
        <fullName evidence="1">Uncharacterized protein</fullName>
    </submittedName>
</protein>
<dbReference type="Proteomes" id="UP001163321">
    <property type="component" value="Chromosome 1"/>
</dbReference>
<comment type="caution">
    <text evidence="1">The sequence shown here is derived from an EMBL/GenBank/DDBJ whole genome shotgun (WGS) entry which is preliminary data.</text>
</comment>
<sequence>MAGGNRFTVNPFPDLMVTREDRAHLIEIANSIVIDKLKEYQEYIDNNKIVDLTRWRKYQSNGNTLTYIERKNSTLDCKLPASLIVSPLQGSLDENMFGLMSPTLESMRIKSSYLNDFHAGAVVSTIVQPTVEEPFHSVIVKWMQIDIPGASTGLIHNRDYVYLETTGILRLHSGDRVGYHLLHSVTFPQTHELPHCIRGNMSICGMFHEEAPNRTFCRGTGVMDLKGGIPRVLGIHGMVNATMVGIKYSYCAQMKKLAWLLEMKNAQRSERCTRAFKPEARRCAVDAKELRSLSASNGSDESVPRCYCERTGAPKAMYTSQLQENVERRHVVVRIMKNIEGIDEVDRARCILKCLALYERDANELADVMGLTLTNKQRACDAALQLRRHLPGIFPAGFSDDHMATLIGVIKTNSHELENLGGSGLFLSACRLEHSSMPSCSFTTFGSTLWVTAIRPDAPGNALSIDYGNFFYRPTP</sequence>
<dbReference type="EMBL" id="CM047580">
    <property type="protein sequence ID" value="KAI9921035.1"/>
    <property type="molecule type" value="Genomic_DNA"/>
</dbReference>
<keyword evidence="2" id="KW-1185">Reference proteome</keyword>
<gene>
    <name evidence="1" type="ORF">PsorP6_001245</name>
</gene>
<proteinExistence type="predicted"/>
<evidence type="ECO:0000313" key="1">
    <source>
        <dbReference type="EMBL" id="KAI9921035.1"/>
    </source>
</evidence>
<reference evidence="1 2" key="1">
    <citation type="journal article" date="2022" name="bioRxiv">
        <title>The genome of the oomycete Peronosclerospora sorghi, a cosmopolitan pathogen of maize and sorghum, is inflated with dispersed pseudogenes.</title>
        <authorList>
            <person name="Fletcher K."/>
            <person name="Martin F."/>
            <person name="Isakeit T."/>
            <person name="Cavanaugh K."/>
            <person name="Magill C."/>
            <person name="Michelmore R."/>
        </authorList>
    </citation>
    <scope>NUCLEOTIDE SEQUENCE [LARGE SCALE GENOMIC DNA]</scope>
    <source>
        <strain evidence="1">P6</strain>
    </source>
</reference>
<organism evidence="1 2">
    <name type="scientific">Peronosclerospora sorghi</name>
    <dbReference type="NCBI Taxonomy" id="230839"/>
    <lineage>
        <taxon>Eukaryota</taxon>
        <taxon>Sar</taxon>
        <taxon>Stramenopiles</taxon>
        <taxon>Oomycota</taxon>
        <taxon>Peronosporomycetes</taxon>
        <taxon>Peronosporales</taxon>
        <taxon>Peronosporaceae</taxon>
        <taxon>Peronosclerospora</taxon>
    </lineage>
</organism>
<evidence type="ECO:0000313" key="2">
    <source>
        <dbReference type="Proteomes" id="UP001163321"/>
    </source>
</evidence>
<accession>A0ACC0WSM5</accession>